<dbReference type="AlphaFoldDB" id="A0A5J4SDT6"/>
<reference evidence="2" key="1">
    <citation type="submission" date="2019-03" db="EMBL/GenBank/DDBJ databases">
        <title>Single cell metagenomics reveals metabolic interactions within the superorganism composed of flagellate Streblomastix strix and complex community of Bacteroidetes bacteria on its surface.</title>
        <authorList>
            <person name="Treitli S.C."/>
            <person name="Kolisko M."/>
            <person name="Husnik F."/>
            <person name="Keeling P."/>
            <person name="Hampl V."/>
        </authorList>
    </citation>
    <scope>NUCLEOTIDE SEQUENCE</scope>
    <source>
        <strain evidence="2">STM</strain>
    </source>
</reference>
<gene>
    <name evidence="2" type="ORF">EZS27_008305</name>
</gene>
<dbReference type="InterPro" id="IPR030392">
    <property type="entry name" value="S74_ICA"/>
</dbReference>
<dbReference type="Pfam" id="PF13884">
    <property type="entry name" value="Peptidase_S74"/>
    <property type="match status" value="1"/>
</dbReference>
<evidence type="ECO:0000259" key="1">
    <source>
        <dbReference type="PROSITE" id="PS51688"/>
    </source>
</evidence>
<comment type="caution">
    <text evidence="2">The sequence shown here is derived from an EMBL/GenBank/DDBJ whole genome shotgun (WGS) entry which is preliminary data.</text>
</comment>
<proteinExistence type="predicted"/>
<name>A0A5J4SDT6_9ZZZZ</name>
<dbReference type="PROSITE" id="PS51688">
    <property type="entry name" value="ICA"/>
    <property type="match status" value="1"/>
</dbReference>
<dbReference type="EMBL" id="SNRY01000238">
    <property type="protein sequence ID" value="KAA6344048.1"/>
    <property type="molecule type" value="Genomic_DNA"/>
</dbReference>
<organism evidence="2">
    <name type="scientific">termite gut metagenome</name>
    <dbReference type="NCBI Taxonomy" id="433724"/>
    <lineage>
        <taxon>unclassified sequences</taxon>
        <taxon>metagenomes</taxon>
        <taxon>organismal metagenomes</taxon>
    </lineage>
</organism>
<feature type="domain" description="Peptidase S74" evidence="1">
    <location>
        <begin position="255"/>
        <end position="401"/>
    </location>
</feature>
<accession>A0A5J4SDT6</accession>
<sequence>MDITNKNIPHLFRNKYLKNTGGSNNSNNIVADAPVYIGGGGLPYTLDEDGNYVISKRITVEGDILSIQNVVAYASDYTGGTGSYLPLSGGSVSGDITAYNFIKSGSTDDFVLLGSGGTYALSGLTGSTTGIYLPLSGGTLSGTANIVANNFIKSGSSNSYFLLGSGSTTPISGYTTYSAFTGHTANTTAHTTQNDKNFWNNMLPLSGGSMTGNVSFPYDVPAIQLRSTSSSYGAWIGQDNSGVESTIFANQYSGSSFKFKNGFPMSSMGSGAIVNMTDYDFMISASGNRSNRNFSVSGNCTVSGTIVATGEITAFSDKRLKKNVKLLKNRGKLKPIVFEKDNKRQLGFIAQDVQKIYPELITVDNNSKEKYLSLNYMQLTSVLSAQINELFSLIEDMQKQINDLKCQSQ</sequence>
<protein>
    <recommendedName>
        <fullName evidence="1">Peptidase S74 domain-containing protein</fullName>
    </recommendedName>
</protein>
<evidence type="ECO:0000313" key="2">
    <source>
        <dbReference type="EMBL" id="KAA6344048.1"/>
    </source>
</evidence>